<feature type="transmembrane region" description="Helical" evidence="3">
    <location>
        <begin position="175"/>
        <end position="194"/>
    </location>
</feature>
<dbReference type="SUPFAM" id="SSF55073">
    <property type="entry name" value="Nucleotide cyclase"/>
    <property type="match status" value="1"/>
</dbReference>
<sequence length="423" mass="45029">MTANAAAGMLAAAASLALSAPGRSPLALRLSLVAALAVLALGCITLLEYAGVRMEIEGWLPRDASASHGRPSPQTALGLTLIGLCLAFLSRPGRRRGMLCDLGAISLVTLILVLVSGYVYQMVELLGLSRTNLTSPQTFFCLFLLSTVIVVRRASAIGWLSFWFDGGIGSRVGRLVLPLVVVTPFVAFATVGYLDSADILPPAYTRAVETPIVVLTALAVIAWMGRVTNRLERELRSQSLKDQLTNILNRRGFFSAADYAVKNAIRLRAGLTLFYFDLDGLKKINDSLGHTAGSELITSFANVLVATFRKTDVIGRIGGDEFVVLASGACGTAEVMLARMTAIIAARATADPLLEISFSAGYAETAYPAATKIDDLIAQADMMMYERKQLKKGAASLVGAIAKTEFLFPPITPSLRGVRLSPA</sequence>
<dbReference type="InterPro" id="IPR029787">
    <property type="entry name" value="Nucleotide_cyclase"/>
</dbReference>
<dbReference type="OrthoDB" id="9812260at2"/>
<organism evidence="5 6">
    <name type="scientific">Methylocella silvestris</name>
    <dbReference type="NCBI Taxonomy" id="199596"/>
    <lineage>
        <taxon>Bacteria</taxon>
        <taxon>Pseudomonadati</taxon>
        <taxon>Pseudomonadota</taxon>
        <taxon>Alphaproteobacteria</taxon>
        <taxon>Hyphomicrobiales</taxon>
        <taxon>Beijerinckiaceae</taxon>
        <taxon>Methylocella</taxon>
    </lineage>
</organism>
<dbReference type="Proteomes" id="UP000236286">
    <property type="component" value="Unassembled WGS sequence"/>
</dbReference>
<proteinExistence type="predicted"/>
<accession>A0A2J7TM68</accession>
<keyword evidence="3" id="KW-0812">Transmembrane</keyword>
<reference evidence="5 6" key="1">
    <citation type="submission" date="2017-10" db="EMBL/GenBank/DDBJ databases">
        <title>Genome announcement of Methylocella silvestris TVC from permafrost.</title>
        <authorList>
            <person name="Wang J."/>
            <person name="Geng K."/>
            <person name="Ul-Haque F."/>
            <person name="Crombie A.T."/>
            <person name="Street L.E."/>
            <person name="Wookey P.A."/>
            <person name="Murrell J.C."/>
            <person name="Pratscher J."/>
        </authorList>
    </citation>
    <scope>NUCLEOTIDE SEQUENCE [LARGE SCALE GENOMIC DNA]</scope>
    <source>
        <strain evidence="5 6">TVC</strain>
    </source>
</reference>
<dbReference type="GO" id="GO:0052621">
    <property type="term" value="F:diguanylate cyclase activity"/>
    <property type="evidence" value="ECO:0007669"/>
    <property type="project" value="UniProtKB-EC"/>
</dbReference>
<dbReference type="Gene3D" id="3.30.70.270">
    <property type="match status" value="1"/>
</dbReference>
<evidence type="ECO:0000313" key="5">
    <source>
        <dbReference type="EMBL" id="PNG27866.1"/>
    </source>
</evidence>
<feature type="transmembrane region" description="Helical" evidence="3">
    <location>
        <begin position="140"/>
        <end position="163"/>
    </location>
</feature>
<comment type="caution">
    <text evidence="5">The sequence shown here is derived from an EMBL/GenBank/DDBJ whole genome shotgun (WGS) entry which is preliminary data.</text>
</comment>
<evidence type="ECO:0000256" key="2">
    <source>
        <dbReference type="ARBA" id="ARBA00034247"/>
    </source>
</evidence>
<evidence type="ECO:0000259" key="4">
    <source>
        <dbReference type="PROSITE" id="PS50887"/>
    </source>
</evidence>
<evidence type="ECO:0000256" key="3">
    <source>
        <dbReference type="SAM" id="Phobius"/>
    </source>
</evidence>
<dbReference type="GO" id="GO:0005886">
    <property type="term" value="C:plasma membrane"/>
    <property type="evidence" value="ECO:0007669"/>
    <property type="project" value="TreeGrafter"/>
</dbReference>
<feature type="domain" description="GGDEF" evidence="4">
    <location>
        <begin position="269"/>
        <end position="400"/>
    </location>
</feature>
<feature type="transmembrane region" description="Helical" evidence="3">
    <location>
        <begin position="29"/>
        <end position="52"/>
    </location>
</feature>
<keyword evidence="3" id="KW-1133">Transmembrane helix</keyword>
<dbReference type="InterPro" id="IPR043128">
    <property type="entry name" value="Rev_trsase/Diguanyl_cyclase"/>
</dbReference>
<dbReference type="RefSeq" id="WP_102842175.1">
    <property type="nucleotide sequence ID" value="NZ_PDZR01000001.1"/>
</dbReference>
<feature type="transmembrane region" description="Helical" evidence="3">
    <location>
        <begin position="206"/>
        <end position="225"/>
    </location>
</feature>
<evidence type="ECO:0000256" key="1">
    <source>
        <dbReference type="ARBA" id="ARBA00012528"/>
    </source>
</evidence>
<evidence type="ECO:0000313" key="6">
    <source>
        <dbReference type="Proteomes" id="UP000236286"/>
    </source>
</evidence>
<dbReference type="GO" id="GO:0043709">
    <property type="term" value="P:cell adhesion involved in single-species biofilm formation"/>
    <property type="evidence" value="ECO:0007669"/>
    <property type="project" value="TreeGrafter"/>
</dbReference>
<dbReference type="Pfam" id="PF00990">
    <property type="entry name" value="GGDEF"/>
    <property type="match status" value="1"/>
</dbReference>
<protein>
    <recommendedName>
        <fullName evidence="1">diguanylate cyclase</fullName>
        <ecNumber evidence="1">2.7.7.65</ecNumber>
    </recommendedName>
</protein>
<dbReference type="PANTHER" id="PTHR45138">
    <property type="entry name" value="REGULATORY COMPONENTS OF SENSORY TRANSDUCTION SYSTEM"/>
    <property type="match status" value="1"/>
</dbReference>
<gene>
    <name evidence="5" type="ORF">CR492_02960</name>
</gene>
<dbReference type="AlphaFoldDB" id="A0A2J7TM68"/>
<dbReference type="InterPro" id="IPR000160">
    <property type="entry name" value="GGDEF_dom"/>
</dbReference>
<dbReference type="CDD" id="cd01949">
    <property type="entry name" value="GGDEF"/>
    <property type="match status" value="1"/>
</dbReference>
<keyword evidence="3" id="KW-0472">Membrane</keyword>
<dbReference type="SMART" id="SM00267">
    <property type="entry name" value="GGDEF"/>
    <property type="match status" value="1"/>
</dbReference>
<dbReference type="PROSITE" id="PS50887">
    <property type="entry name" value="GGDEF"/>
    <property type="match status" value="1"/>
</dbReference>
<dbReference type="EMBL" id="PDZR01000001">
    <property type="protein sequence ID" value="PNG27866.1"/>
    <property type="molecule type" value="Genomic_DNA"/>
</dbReference>
<feature type="transmembrane region" description="Helical" evidence="3">
    <location>
        <begin position="99"/>
        <end position="120"/>
    </location>
</feature>
<dbReference type="GO" id="GO:1902201">
    <property type="term" value="P:negative regulation of bacterial-type flagellum-dependent cell motility"/>
    <property type="evidence" value="ECO:0007669"/>
    <property type="project" value="TreeGrafter"/>
</dbReference>
<dbReference type="EC" id="2.7.7.65" evidence="1"/>
<name>A0A2J7TM68_METSI</name>
<comment type="catalytic activity">
    <reaction evidence="2">
        <text>2 GTP = 3',3'-c-di-GMP + 2 diphosphate</text>
        <dbReference type="Rhea" id="RHEA:24898"/>
        <dbReference type="ChEBI" id="CHEBI:33019"/>
        <dbReference type="ChEBI" id="CHEBI:37565"/>
        <dbReference type="ChEBI" id="CHEBI:58805"/>
        <dbReference type="EC" id="2.7.7.65"/>
    </reaction>
</comment>
<dbReference type="InterPro" id="IPR050469">
    <property type="entry name" value="Diguanylate_Cyclase"/>
</dbReference>
<dbReference type="NCBIfam" id="TIGR00254">
    <property type="entry name" value="GGDEF"/>
    <property type="match status" value="1"/>
</dbReference>
<dbReference type="PANTHER" id="PTHR45138:SF9">
    <property type="entry name" value="DIGUANYLATE CYCLASE DGCM-RELATED"/>
    <property type="match status" value="1"/>
</dbReference>